<accession>S7Q2L3</accession>
<keyword evidence="3" id="KW-1185">Reference proteome</keyword>
<feature type="region of interest" description="Disordered" evidence="1">
    <location>
        <begin position="1"/>
        <end position="23"/>
    </location>
</feature>
<sequence length="86" mass="9913">MDDAKDGANSPGGRRTSRGLGPRRGLARFLENLEDYGQEVKGRALRRFWQEERGRSDFRCRTEVTWEVDLKRASLGTRCYRPIPNA</sequence>
<name>S7Q2L3_MYOBR</name>
<evidence type="ECO:0000256" key="1">
    <source>
        <dbReference type="SAM" id="MobiDB-lite"/>
    </source>
</evidence>
<gene>
    <name evidence="2" type="ORF">D623_10001466</name>
</gene>
<proteinExistence type="predicted"/>
<evidence type="ECO:0000313" key="3">
    <source>
        <dbReference type="Proteomes" id="UP000052978"/>
    </source>
</evidence>
<dbReference type="Proteomes" id="UP000052978">
    <property type="component" value="Unassembled WGS sequence"/>
</dbReference>
<organism evidence="2 3">
    <name type="scientific">Myotis brandtii</name>
    <name type="common">Brandt's bat</name>
    <dbReference type="NCBI Taxonomy" id="109478"/>
    <lineage>
        <taxon>Eukaryota</taxon>
        <taxon>Metazoa</taxon>
        <taxon>Chordata</taxon>
        <taxon>Craniata</taxon>
        <taxon>Vertebrata</taxon>
        <taxon>Euteleostomi</taxon>
        <taxon>Mammalia</taxon>
        <taxon>Eutheria</taxon>
        <taxon>Laurasiatheria</taxon>
        <taxon>Chiroptera</taxon>
        <taxon>Yangochiroptera</taxon>
        <taxon>Vespertilionidae</taxon>
        <taxon>Myotis</taxon>
    </lineage>
</organism>
<dbReference type="EMBL" id="KE164106">
    <property type="protein sequence ID" value="EPQ15107.1"/>
    <property type="molecule type" value="Genomic_DNA"/>
</dbReference>
<evidence type="ECO:0000313" key="2">
    <source>
        <dbReference type="EMBL" id="EPQ15107.1"/>
    </source>
</evidence>
<dbReference type="AlphaFoldDB" id="S7Q2L3"/>
<reference evidence="2 3" key="1">
    <citation type="journal article" date="2013" name="Nat. Commun.">
        <title>Genome analysis reveals insights into physiology and longevity of the Brandt's bat Myotis brandtii.</title>
        <authorList>
            <person name="Seim I."/>
            <person name="Fang X."/>
            <person name="Xiong Z."/>
            <person name="Lobanov A.V."/>
            <person name="Huang Z."/>
            <person name="Ma S."/>
            <person name="Feng Y."/>
            <person name="Turanov A.A."/>
            <person name="Zhu Y."/>
            <person name="Lenz T.L."/>
            <person name="Gerashchenko M.V."/>
            <person name="Fan D."/>
            <person name="Hee Yim S."/>
            <person name="Yao X."/>
            <person name="Jordan D."/>
            <person name="Xiong Y."/>
            <person name="Ma Y."/>
            <person name="Lyapunov A.N."/>
            <person name="Chen G."/>
            <person name="Kulakova O.I."/>
            <person name="Sun Y."/>
            <person name="Lee S.G."/>
            <person name="Bronson R.T."/>
            <person name="Moskalev A.A."/>
            <person name="Sunyaev S.R."/>
            <person name="Zhang G."/>
            <person name="Krogh A."/>
            <person name="Wang J."/>
            <person name="Gladyshev V.N."/>
        </authorList>
    </citation>
    <scope>NUCLEOTIDE SEQUENCE [LARGE SCALE GENOMIC DNA]</scope>
</reference>
<protein>
    <submittedName>
        <fullName evidence="2">Uncharacterized protein</fullName>
    </submittedName>
</protein>